<dbReference type="Pfam" id="PF21760">
    <property type="entry name" value="SecD_1st"/>
    <property type="match status" value="1"/>
</dbReference>
<keyword evidence="3 10" id="KW-1003">Cell membrane</keyword>
<dbReference type="AlphaFoldDB" id="A0A915U2L4"/>
<dbReference type="Gene3D" id="3.30.1360.200">
    <property type="match status" value="1"/>
</dbReference>
<dbReference type="Gene3D" id="1.20.1640.10">
    <property type="entry name" value="Multidrug efflux transporter AcrB transmembrane domain"/>
    <property type="match status" value="2"/>
</dbReference>
<dbReference type="InterPro" id="IPR022645">
    <property type="entry name" value="SecD/SecF_bac"/>
</dbReference>
<keyword evidence="6 10" id="KW-0653">Protein transport</keyword>
<evidence type="ECO:0000256" key="3">
    <source>
        <dbReference type="ARBA" id="ARBA00022475"/>
    </source>
</evidence>
<reference evidence="15" key="1">
    <citation type="submission" date="2020-12" db="EMBL/GenBank/DDBJ databases">
        <title>Desulfobium dissulfuricans gen. nov., sp. nov., a novel mesophilic, sulfate-reducing bacterium isolated from a deep-sea hydrothermal vent.</title>
        <authorList>
            <person name="Hashimoto Y."/>
            <person name="Tame A."/>
            <person name="Sawayama S."/>
            <person name="Miyazaki J."/>
            <person name="Takai K."/>
            <person name="Nakagawa S."/>
        </authorList>
    </citation>
    <scope>NUCLEOTIDE SEQUENCE</scope>
    <source>
        <strain evidence="15">GF1</strain>
    </source>
</reference>
<evidence type="ECO:0000259" key="14">
    <source>
        <dbReference type="Pfam" id="PF22599"/>
    </source>
</evidence>
<feature type="domain" description="SecDF P1 head subdomain" evidence="14">
    <location>
        <begin position="268"/>
        <end position="374"/>
    </location>
</feature>
<evidence type="ECO:0000259" key="13">
    <source>
        <dbReference type="Pfam" id="PF21760"/>
    </source>
</evidence>
<evidence type="ECO:0000256" key="6">
    <source>
        <dbReference type="ARBA" id="ARBA00022927"/>
    </source>
</evidence>
<dbReference type="PANTHER" id="PTHR30081">
    <property type="entry name" value="PROTEIN-EXPORT MEMBRANE PROTEIN SEC"/>
    <property type="match status" value="1"/>
</dbReference>
<dbReference type="InterPro" id="IPR005791">
    <property type="entry name" value="SecD"/>
</dbReference>
<name>A0A915U2L4_9BACT</name>
<feature type="domain" description="Protein export membrane protein SecD/SecF C-terminal" evidence="12">
    <location>
        <begin position="376"/>
        <end position="540"/>
    </location>
</feature>
<dbReference type="FunFam" id="3.30.1360.200:FF:000002">
    <property type="entry name" value="Preprotein translocase subunit SecD"/>
    <property type="match status" value="1"/>
</dbReference>
<dbReference type="GO" id="GO:0065002">
    <property type="term" value="P:intracellular protein transmembrane transport"/>
    <property type="evidence" value="ECO:0007669"/>
    <property type="project" value="UniProtKB-UniRule"/>
</dbReference>
<dbReference type="Gene3D" id="3.30.70.3220">
    <property type="match status" value="1"/>
</dbReference>
<feature type="transmembrane region" description="Helical" evidence="10">
    <location>
        <begin position="491"/>
        <end position="513"/>
    </location>
</feature>
<dbReference type="InterPro" id="IPR048631">
    <property type="entry name" value="SecD_1st"/>
</dbReference>
<comment type="subunit">
    <text evidence="11">Forms a complex with SecD. Part of the essential Sec protein translocation apparatus which comprises SecA, SecYEG and auxiliary proteins SecDF. Other proteins may also be involved.</text>
</comment>
<feature type="domain" description="Protein translocase subunit SecDF P1" evidence="13">
    <location>
        <begin position="154"/>
        <end position="212"/>
    </location>
</feature>
<evidence type="ECO:0000256" key="1">
    <source>
        <dbReference type="ARBA" id="ARBA00004651"/>
    </source>
</evidence>
<comment type="similarity">
    <text evidence="11">Belongs to the SecD/SecF family. SecF subfamily.</text>
</comment>
<dbReference type="GO" id="GO:0006605">
    <property type="term" value="P:protein targeting"/>
    <property type="evidence" value="ECO:0007669"/>
    <property type="project" value="UniProtKB-UniRule"/>
</dbReference>
<evidence type="ECO:0000256" key="10">
    <source>
        <dbReference type="HAMAP-Rule" id="MF_01463"/>
    </source>
</evidence>
<feature type="transmembrane region" description="Helical" evidence="10">
    <location>
        <begin position="795"/>
        <end position="818"/>
    </location>
</feature>
<feature type="transmembrane region" description="Helical" evidence="10">
    <location>
        <begin position="519"/>
        <end position="543"/>
    </location>
</feature>
<keyword evidence="4" id="KW-0997">Cell inner membrane</keyword>
<comment type="subunit">
    <text evidence="10">Forms a complex with SecF. Part of the essential Sec protein translocation apparatus which comprises SecA, SecYEG and auxiliary proteins SecDF. Other proteins may also be involved.</text>
</comment>
<dbReference type="HAMAP" id="MF_01463_B">
    <property type="entry name" value="SecD_B"/>
    <property type="match status" value="1"/>
</dbReference>
<keyword evidence="5 10" id="KW-0812">Transmembrane</keyword>
<dbReference type="KEGG" id="ddu:GF1_25770"/>
<evidence type="ECO:0000256" key="7">
    <source>
        <dbReference type="ARBA" id="ARBA00022989"/>
    </source>
</evidence>
<dbReference type="InterPro" id="IPR022813">
    <property type="entry name" value="SecD/SecF_arch_bac"/>
</dbReference>
<dbReference type="NCBIfam" id="TIGR00966">
    <property type="entry name" value="transloc_SecF"/>
    <property type="match status" value="1"/>
</dbReference>
<dbReference type="FunFam" id="1.20.1640.10:FF:000004">
    <property type="entry name" value="Protein translocase subunit SecD"/>
    <property type="match status" value="1"/>
</dbReference>
<dbReference type="Gene3D" id="3.30.70.3400">
    <property type="match status" value="1"/>
</dbReference>
<dbReference type="InterPro" id="IPR022646">
    <property type="entry name" value="SecD/SecF_CS"/>
</dbReference>
<feature type="transmembrane region" description="Helical" evidence="10">
    <location>
        <begin position="424"/>
        <end position="442"/>
    </location>
</feature>
<feature type="transmembrane region" description="Helical" evidence="10">
    <location>
        <begin position="748"/>
        <end position="769"/>
    </location>
</feature>
<accession>A0A915U2L4</accession>
<evidence type="ECO:0000256" key="8">
    <source>
        <dbReference type="ARBA" id="ARBA00023010"/>
    </source>
</evidence>
<dbReference type="GO" id="GO:0015450">
    <property type="term" value="F:protein-transporting ATPase activity"/>
    <property type="evidence" value="ECO:0007669"/>
    <property type="project" value="InterPro"/>
</dbReference>
<proteinExistence type="inferred from homology"/>
<evidence type="ECO:0000313" key="16">
    <source>
        <dbReference type="Proteomes" id="UP001063350"/>
    </source>
</evidence>
<dbReference type="GO" id="GO:0043952">
    <property type="term" value="P:protein transport by the Sec complex"/>
    <property type="evidence" value="ECO:0007669"/>
    <property type="project" value="UniProtKB-UniRule"/>
</dbReference>
<dbReference type="Proteomes" id="UP001063350">
    <property type="component" value="Chromosome"/>
</dbReference>
<dbReference type="Pfam" id="PF07549">
    <property type="entry name" value="Sec_GG"/>
    <property type="match status" value="2"/>
</dbReference>
<keyword evidence="8 10" id="KW-0811">Translocation</keyword>
<evidence type="ECO:0000256" key="9">
    <source>
        <dbReference type="ARBA" id="ARBA00023136"/>
    </source>
</evidence>
<dbReference type="NCBIfam" id="TIGR00916">
    <property type="entry name" value="2A0604s01"/>
    <property type="match status" value="2"/>
</dbReference>
<organism evidence="15 16">
    <name type="scientific">Desulfolithobacter dissulfuricans</name>
    <dbReference type="NCBI Taxonomy" id="2795293"/>
    <lineage>
        <taxon>Bacteria</taxon>
        <taxon>Pseudomonadati</taxon>
        <taxon>Thermodesulfobacteriota</taxon>
        <taxon>Desulfobulbia</taxon>
        <taxon>Desulfobulbales</taxon>
        <taxon>Desulfobulbaceae</taxon>
        <taxon>Desulfolithobacter</taxon>
    </lineage>
</organism>
<dbReference type="PRINTS" id="PR01755">
    <property type="entry name" value="SECFTRNLCASE"/>
</dbReference>
<dbReference type="InterPro" id="IPR005665">
    <property type="entry name" value="SecF_bac"/>
</dbReference>
<keyword evidence="16" id="KW-1185">Reference proteome</keyword>
<evidence type="ECO:0000313" key="15">
    <source>
        <dbReference type="EMBL" id="BCO10201.1"/>
    </source>
</evidence>
<comment type="similarity">
    <text evidence="10">Belongs to the SecD/SecF family. SecD subfamily.</text>
</comment>
<dbReference type="Pfam" id="PF22599">
    <property type="entry name" value="SecDF_P1_head"/>
    <property type="match status" value="1"/>
</dbReference>
<dbReference type="RefSeq" id="WP_267926936.1">
    <property type="nucleotide sequence ID" value="NZ_AP024233.1"/>
</dbReference>
<protein>
    <recommendedName>
        <fullName evidence="10 11">Multifunctional fusion protein</fullName>
    </recommendedName>
    <domain>
        <recommendedName>
            <fullName evidence="10">Protein translocase subunit SecD</fullName>
        </recommendedName>
    </domain>
    <domain>
        <recommendedName>
            <fullName evidence="11">Protein-export membrane protein SecF</fullName>
        </recommendedName>
    </domain>
</protein>
<dbReference type="SUPFAM" id="SSF82866">
    <property type="entry name" value="Multidrug efflux transporter AcrB transmembrane domain"/>
    <property type="match status" value="2"/>
</dbReference>
<comment type="function">
    <text evidence="10">Part of the Sec protein translocase complex. Interacts with the SecYEG preprotein conducting channel. SecDF uses the proton motive force (PMF) to complete protein translocation after the ATP-dependent function of SecA.</text>
</comment>
<dbReference type="EMBL" id="AP024233">
    <property type="protein sequence ID" value="BCO10201.1"/>
    <property type="molecule type" value="Genomic_DNA"/>
</dbReference>
<comment type="subcellular location">
    <subcellularLocation>
        <location evidence="1 10">Cell membrane</location>
        <topology evidence="1 10">Multi-pass membrane protein</topology>
    </subcellularLocation>
</comment>
<dbReference type="InterPro" id="IPR048634">
    <property type="entry name" value="SecD_SecF_C"/>
</dbReference>
<sequence length="854" mass="93378">MNTTLKLKIGLLVSLILFSIIVLVPSFYPSTPDWWKKYLAPTGLKLGLDLQGGMHLVLRVDLEKALENSLDLAASDLKEGLAEKGITAVRMDSGDPHKVVFTLPNTGAVDTVRKIIEEDFPNLDVQVAAEEGSFPRITLQLKKDEVEFIRKNAVAQSLEIIRNRIDQFGVAEPVIIRQGENEIVVQLPGVKDPKRAMGLIGQTAQLEFKLVADDAGVDLPRLIDEVKQAGLWKEGESRKKLNLALQGRIPPDTEVYFQRIVDPQTGRERKVPILLKSQVLMTGEMVKNAQVRIGGSFNEPYVSLDLTGRGGKIFANITEKNVGKRLAIVLDGVVRSAPVIREKILGGSAQISGDFTHEEATDLAIVLRVGALPAPVEIIQNLTVGASLGHDSINKGLMSGLFGALMVLTFMVIYYRLSGVIADFALTLNILFLFVGLAMLGATLTLPGIAGIILSIGMAVDANVLIFERMREEWELGKSVKSGIDGGFNKAFWSIVDSQVTTLITALALFLFGTGPIKGFAVTLSLGIIFNLFAVLFCTRLIYDVLYATRRLKKLSFMRFIKKPDFDFMRVKKIAFVLSAILVIMGLFSFVEILRGQANLGVDFAGGSLLQYKAEKPFQLDEVRAAFKKHGFTNIDLQQVTGENRLIIKIKKSEDTVGHLGDQITQILTTEEGDKTFVLESQSEIGSSISTVLRNKAIEAIAISLVGVLLYLAIRFDFSFGLAAAAATFHDVLVVLGICWLMDKEITLLLVTALLTLAGYSLNDSVVVFDRIRENMAKLQGTDFGTIINRSINEVLGRTIVTSLTTVLVLASLFFFGGSAIHDFAFALLTGVIVGTYSSIFIASPLLTIKSREH</sequence>
<keyword evidence="9 10" id="KW-0472">Membrane</keyword>
<comment type="caution">
    <text evidence="10">Lacks conserved residue(s) required for the propagation of feature annotation.</text>
</comment>
<dbReference type="InterPro" id="IPR054384">
    <property type="entry name" value="SecDF_P1_head"/>
</dbReference>
<evidence type="ECO:0000259" key="12">
    <source>
        <dbReference type="Pfam" id="PF02355"/>
    </source>
</evidence>
<gene>
    <name evidence="11" type="primary">secF</name>
    <name evidence="10" type="synonym">secD</name>
    <name evidence="15" type="ORF">GF1_25770</name>
</gene>
<dbReference type="Pfam" id="PF02355">
    <property type="entry name" value="SecD_SecF_C"/>
    <property type="match status" value="2"/>
</dbReference>
<evidence type="ECO:0000256" key="4">
    <source>
        <dbReference type="ARBA" id="ARBA00022519"/>
    </source>
</evidence>
<dbReference type="HAMAP" id="MF_01464_B">
    <property type="entry name" value="SecF_B"/>
    <property type="match status" value="1"/>
</dbReference>
<dbReference type="NCBIfam" id="TIGR01129">
    <property type="entry name" value="secD"/>
    <property type="match status" value="1"/>
</dbReference>
<evidence type="ECO:0000256" key="5">
    <source>
        <dbReference type="ARBA" id="ARBA00022692"/>
    </source>
</evidence>
<feature type="transmembrane region" description="Helical" evidence="10">
    <location>
        <begin position="574"/>
        <end position="594"/>
    </location>
</feature>
<evidence type="ECO:0000256" key="2">
    <source>
        <dbReference type="ARBA" id="ARBA00022448"/>
    </source>
</evidence>
<evidence type="ECO:0000256" key="11">
    <source>
        <dbReference type="HAMAP-Rule" id="MF_01464"/>
    </source>
</evidence>
<dbReference type="GO" id="GO:0005886">
    <property type="term" value="C:plasma membrane"/>
    <property type="evidence" value="ECO:0007669"/>
    <property type="project" value="UniProtKB-SubCell"/>
</dbReference>
<keyword evidence="2 10" id="KW-0813">Transport</keyword>
<feature type="transmembrane region" description="Helical" evidence="10">
    <location>
        <begin position="9"/>
        <end position="28"/>
    </location>
</feature>
<dbReference type="InterPro" id="IPR055344">
    <property type="entry name" value="SecD_SecF_C_bact"/>
</dbReference>
<feature type="transmembrane region" description="Helical" evidence="10">
    <location>
        <begin position="824"/>
        <end position="849"/>
    </location>
</feature>
<dbReference type="PANTHER" id="PTHR30081:SF1">
    <property type="entry name" value="PROTEIN TRANSLOCASE SUBUNIT SECD"/>
    <property type="match status" value="1"/>
</dbReference>
<dbReference type="NCBIfam" id="NF009583">
    <property type="entry name" value="PRK13024.1-3"/>
    <property type="match status" value="1"/>
</dbReference>
<keyword evidence="7 10" id="KW-1133">Transmembrane helix</keyword>
<feature type="transmembrane region" description="Helical" evidence="10">
    <location>
        <begin position="397"/>
        <end position="417"/>
    </location>
</feature>
<feature type="domain" description="Protein export membrane protein SecD/SecF C-terminal" evidence="12">
    <location>
        <begin position="674"/>
        <end position="848"/>
    </location>
</feature>